<reference evidence="3" key="1">
    <citation type="submission" date="2016-10" db="EMBL/GenBank/DDBJ databases">
        <authorList>
            <person name="Varghese N."/>
            <person name="Submissions S."/>
        </authorList>
    </citation>
    <scope>NUCLEOTIDE SEQUENCE [LARGE SCALE GENOMIC DNA]</scope>
    <source>
        <strain evidence="3">DSM 19181</strain>
    </source>
</reference>
<dbReference type="OrthoDB" id="2416555at2"/>
<feature type="transmembrane region" description="Helical" evidence="1">
    <location>
        <begin position="306"/>
        <end position="326"/>
    </location>
</feature>
<accession>A0A1G8WKQ9</accession>
<dbReference type="AlphaFoldDB" id="A0A1G8WKQ9"/>
<organism evidence="2 3">
    <name type="scientific">Alkalibacterium thalassium</name>
    <dbReference type="NCBI Taxonomy" id="426701"/>
    <lineage>
        <taxon>Bacteria</taxon>
        <taxon>Bacillati</taxon>
        <taxon>Bacillota</taxon>
        <taxon>Bacilli</taxon>
        <taxon>Lactobacillales</taxon>
        <taxon>Carnobacteriaceae</taxon>
        <taxon>Alkalibacterium</taxon>
    </lineage>
</organism>
<keyword evidence="1" id="KW-1133">Transmembrane helix</keyword>
<dbReference type="STRING" id="426701.SAMN04488098_100452"/>
<feature type="transmembrane region" description="Helical" evidence="1">
    <location>
        <begin position="364"/>
        <end position="384"/>
    </location>
</feature>
<evidence type="ECO:0000256" key="1">
    <source>
        <dbReference type="SAM" id="Phobius"/>
    </source>
</evidence>
<sequence>MKTLIKWNSRLMLRDWKTRLLLIGFFVFLGSFSLLYRQQNVTLPEMQLRAEYSDAHQIFRMIPDSHFEGEIGQEVQQRLGRNSILIGLNRYIMTQREGNTVEGLEEVVSDYLNNGREMAENNLYLHEETDFESYDLLQDVYLPSIEEVEQQIAFFNALEDNNLDIEWNPYASSQILQQQVELFVTVIVFIAIALLAGDHFTKDQVKNYSVTQGLPVPFKAQWRVRSGMLWFLTWVVALGGLAASYLISLFFETSGSLNYPTEIYMNQTIRYIPLWQYSLLLIGMGMIVSFLFLLIITGLSWMIRNVYLTLFITAGLVLSYTLWQVFPPLTGWQPSFYTNSVGVLTGEMAKQFQLPGIEFWRLPLIALVIWLALEGAFHYLFSLIPTQSLGLKRRETK</sequence>
<dbReference type="EMBL" id="FNFK01000004">
    <property type="protein sequence ID" value="SDJ78919.1"/>
    <property type="molecule type" value="Genomic_DNA"/>
</dbReference>
<evidence type="ECO:0008006" key="4">
    <source>
        <dbReference type="Google" id="ProtNLM"/>
    </source>
</evidence>
<evidence type="ECO:0000313" key="3">
    <source>
        <dbReference type="Proteomes" id="UP000199433"/>
    </source>
</evidence>
<feature type="transmembrane region" description="Helical" evidence="1">
    <location>
        <begin position="182"/>
        <end position="200"/>
    </location>
</feature>
<feature type="transmembrane region" description="Helical" evidence="1">
    <location>
        <begin position="229"/>
        <end position="251"/>
    </location>
</feature>
<proteinExistence type="predicted"/>
<keyword evidence="3" id="KW-1185">Reference proteome</keyword>
<dbReference type="RefSeq" id="WP_091264837.1">
    <property type="nucleotide sequence ID" value="NZ_FNFK01000004.1"/>
</dbReference>
<name>A0A1G8WKQ9_9LACT</name>
<dbReference type="Proteomes" id="UP000199433">
    <property type="component" value="Unassembled WGS sequence"/>
</dbReference>
<gene>
    <name evidence="2" type="ORF">SAMN04488098_100452</name>
</gene>
<feature type="transmembrane region" description="Helical" evidence="1">
    <location>
        <begin position="274"/>
        <end position="299"/>
    </location>
</feature>
<keyword evidence="1" id="KW-0472">Membrane</keyword>
<evidence type="ECO:0000313" key="2">
    <source>
        <dbReference type="EMBL" id="SDJ78919.1"/>
    </source>
</evidence>
<protein>
    <recommendedName>
        <fullName evidence="4">ABC-2 family transporter protein</fullName>
    </recommendedName>
</protein>
<keyword evidence="1" id="KW-0812">Transmembrane</keyword>